<evidence type="ECO:0000313" key="2">
    <source>
        <dbReference type="Proteomes" id="UP000660380"/>
    </source>
</evidence>
<reference evidence="1 2" key="1">
    <citation type="journal article" date="2020" name="ISME J.">
        <title>Comparative genomics reveals insights into cyanobacterial evolution and habitat adaptation.</title>
        <authorList>
            <person name="Chen M.Y."/>
            <person name="Teng W.K."/>
            <person name="Zhao L."/>
            <person name="Hu C.X."/>
            <person name="Zhou Y.K."/>
            <person name="Han B.P."/>
            <person name="Song L.R."/>
            <person name="Shu W.S."/>
        </authorList>
    </citation>
    <scope>NUCLEOTIDE SEQUENCE [LARGE SCALE GENOMIC DNA]</scope>
    <source>
        <strain evidence="1 2">FACHB-248</strain>
    </source>
</reference>
<dbReference type="EMBL" id="JACJTA010000087">
    <property type="protein sequence ID" value="MBD2608227.1"/>
    <property type="molecule type" value="Genomic_DNA"/>
</dbReference>
<evidence type="ECO:0000313" key="1">
    <source>
        <dbReference type="EMBL" id="MBD2608227.1"/>
    </source>
</evidence>
<name>A0ABR8GYD6_9CYAN</name>
<sequence>MFIKTFGTAIVDYNLVASPAPNIVYLAPNIGTFVLEHNGTANFVWQKDQHIEFYSEKLAYKGIRTISNVKYYECEIFGETEEMIMKLLFGCKRASIDDGYRIFYQRPQDKDYQLWAWDAQTFKLHKGANN</sequence>
<gene>
    <name evidence="1" type="ORF">H6G81_27860</name>
</gene>
<dbReference type="Proteomes" id="UP000660380">
    <property type="component" value="Unassembled WGS sequence"/>
</dbReference>
<dbReference type="RefSeq" id="WP_029632632.1">
    <property type="nucleotide sequence ID" value="NZ_JACJTA010000087.1"/>
</dbReference>
<protein>
    <submittedName>
        <fullName evidence="1">Uncharacterized protein</fullName>
    </submittedName>
</protein>
<organism evidence="1 2">
    <name type="scientific">Scytonema hofmannii FACHB-248</name>
    <dbReference type="NCBI Taxonomy" id="1842502"/>
    <lineage>
        <taxon>Bacteria</taxon>
        <taxon>Bacillati</taxon>
        <taxon>Cyanobacteriota</taxon>
        <taxon>Cyanophyceae</taxon>
        <taxon>Nostocales</taxon>
        <taxon>Scytonemataceae</taxon>
        <taxon>Scytonema</taxon>
    </lineage>
</organism>
<proteinExistence type="predicted"/>
<accession>A0ABR8GYD6</accession>
<comment type="caution">
    <text evidence="1">The sequence shown here is derived from an EMBL/GenBank/DDBJ whole genome shotgun (WGS) entry which is preliminary data.</text>
</comment>
<keyword evidence="2" id="KW-1185">Reference proteome</keyword>